<dbReference type="PANTHER" id="PTHR33050:SF8">
    <property type="entry name" value="REVERSE TRANSCRIPTASE DOMAIN-CONTAINING PROTEIN"/>
    <property type="match status" value="1"/>
</dbReference>
<feature type="transmembrane region" description="Helical" evidence="1">
    <location>
        <begin position="202"/>
        <end position="223"/>
    </location>
</feature>
<name>A0ABN8MUB0_9CNID</name>
<gene>
    <name evidence="2" type="ORF">PLOB_00025166</name>
</gene>
<keyword evidence="3" id="KW-1185">Reference proteome</keyword>
<sequence>MLLLKVVWPGRTFLHRMIDFLSRFQRRDHLVRLNREFRLDLRWWHHFLSDWHGVSFCLFPGLVPEAGVEVSSDAAGSIGFGAYLKGYWFAGSWAPSQQQQSIAYKELFPVVIAAHVWGHMWCKRHAVGSGCTASSYVDPPGTSGSFDLFTLERQCYSFLTQGLAQSTLVRMLLPKHSLFPSVVSWGSYIPQGYPARPMNGRFAFLSPSLLGPSLSILLSRYIYLGLELSTSTMGSLIRLLIVFSGWYVVSSAVKVLLRLADFLLPMI</sequence>
<reference evidence="2 3" key="1">
    <citation type="submission" date="2022-05" db="EMBL/GenBank/DDBJ databases">
        <authorList>
            <consortium name="Genoscope - CEA"/>
            <person name="William W."/>
        </authorList>
    </citation>
    <scope>NUCLEOTIDE SEQUENCE [LARGE SCALE GENOMIC DNA]</scope>
</reference>
<dbReference type="PANTHER" id="PTHR33050">
    <property type="entry name" value="REVERSE TRANSCRIPTASE DOMAIN-CONTAINING PROTEIN"/>
    <property type="match status" value="1"/>
</dbReference>
<keyword evidence="1" id="KW-0472">Membrane</keyword>
<keyword evidence="1" id="KW-1133">Transmembrane helix</keyword>
<protein>
    <submittedName>
        <fullName evidence="2">Uncharacterized protein</fullName>
    </submittedName>
</protein>
<dbReference type="InterPro" id="IPR052055">
    <property type="entry name" value="Hepadnavirus_pol/RT"/>
</dbReference>
<comment type="caution">
    <text evidence="2">The sequence shown here is derived from an EMBL/GenBank/DDBJ whole genome shotgun (WGS) entry which is preliminary data.</text>
</comment>
<evidence type="ECO:0000313" key="2">
    <source>
        <dbReference type="EMBL" id="CAH3034678.1"/>
    </source>
</evidence>
<accession>A0ABN8MUB0</accession>
<dbReference type="Proteomes" id="UP001159405">
    <property type="component" value="Unassembled WGS sequence"/>
</dbReference>
<proteinExistence type="predicted"/>
<organism evidence="2 3">
    <name type="scientific">Porites lobata</name>
    <dbReference type="NCBI Taxonomy" id="104759"/>
    <lineage>
        <taxon>Eukaryota</taxon>
        <taxon>Metazoa</taxon>
        <taxon>Cnidaria</taxon>
        <taxon>Anthozoa</taxon>
        <taxon>Hexacorallia</taxon>
        <taxon>Scleractinia</taxon>
        <taxon>Fungiina</taxon>
        <taxon>Poritidae</taxon>
        <taxon>Porites</taxon>
    </lineage>
</organism>
<keyword evidence="1" id="KW-0812">Transmembrane</keyword>
<evidence type="ECO:0000313" key="3">
    <source>
        <dbReference type="Proteomes" id="UP001159405"/>
    </source>
</evidence>
<feature type="transmembrane region" description="Helical" evidence="1">
    <location>
        <begin position="235"/>
        <end position="257"/>
    </location>
</feature>
<dbReference type="EMBL" id="CALNXK010000003">
    <property type="protein sequence ID" value="CAH3034678.1"/>
    <property type="molecule type" value="Genomic_DNA"/>
</dbReference>
<evidence type="ECO:0000256" key="1">
    <source>
        <dbReference type="SAM" id="Phobius"/>
    </source>
</evidence>